<dbReference type="InterPro" id="IPR000994">
    <property type="entry name" value="Pept_M24"/>
</dbReference>
<dbReference type="Gene3D" id="3.90.230.10">
    <property type="entry name" value="Creatinase/methionine aminopeptidase superfamily"/>
    <property type="match status" value="1"/>
</dbReference>
<keyword evidence="1" id="KW-0479">Metal-binding</keyword>
<sequence>MNGLQRLQSYLVQKDCHAMLITSPTNLHYFAGFTGTTAVAFVTPNQAFLFTDSRYTEQANKQCQGYEVIQYTNSIWSSICDVIRTNDIPISLCGIEGNQLPVNTYETICESFDDKVTFTSIDLTVLRQVKTEKELIYMRKAATIADEAFTVLLQSLQVGMTENEARIILETEMLQRGSQEPSFATIVASGYRSSMPHGVASDKVIEIGDFVTFDFGAVYEGYHSDMTRTIVMGQASSLQKQLYDVVLRAQTKGVESVHVGQTGAELDAVCRESIKADGYGEYFGHGTGHGVGLDIHELPVASPRSESVFEAGMIVTIEPGIYLPGTIGLRIEDSVIVTSQGCEVLTHSPKNLIELGI</sequence>
<dbReference type="PROSITE" id="PS00491">
    <property type="entry name" value="PROLINE_PEPTIDASE"/>
    <property type="match status" value="1"/>
</dbReference>
<keyword evidence="6" id="KW-1185">Reference proteome</keyword>
<protein>
    <submittedName>
        <fullName evidence="5">Peptidase</fullName>
    </submittedName>
</protein>
<organism evidence="5 6">
    <name type="scientific">Veillonella montpellierensis DNF00314</name>
    <dbReference type="NCBI Taxonomy" id="1401067"/>
    <lineage>
        <taxon>Bacteria</taxon>
        <taxon>Bacillati</taxon>
        <taxon>Bacillota</taxon>
        <taxon>Negativicutes</taxon>
        <taxon>Veillonellales</taxon>
        <taxon>Veillonellaceae</taxon>
        <taxon>Veillonella</taxon>
    </lineage>
</organism>
<keyword evidence="2" id="KW-0378">Hydrolase</keyword>
<dbReference type="Pfam" id="PF01321">
    <property type="entry name" value="Creatinase_N"/>
    <property type="match status" value="1"/>
</dbReference>
<dbReference type="InterPro" id="IPR000587">
    <property type="entry name" value="Creatinase_N"/>
</dbReference>
<name>A0A096BYY3_9FIRM</name>
<evidence type="ECO:0000259" key="4">
    <source>
        <dbReference type="Pfam" id="PF01321"/>
    </source>
</evidence>
<feature type="domain" description="Peptidase M24" evidence="3">
    <location>
        <begin position="138"/>
        <end position="338"/>
    </location>
</feature>
<dbReference type="Proteomes" id="UP000029628">
    <property type="component" value="Unassembled WGS sequence"/>
</dbReference>
<dbReference type="InterPro" id="IPR001131">
    <property type="entry name" value="Peptidase_M24B_aminopep-P_CS"/>
</dbReference>
<evidence type="ECO:0000313" key="5">
    <source>
        <dbReference type="EMBL" id="KGF47967.1"/>
    </source>
</evidence>
<feature type="domain" description="Creatinase N-terminal" evidence="4">
    <location>
        <begin position="4"/>
        <end position="125"/>
    </location>
</feature>
<dbReference type="GO" id="GO:0004177">
    <property type="term" value="F:aminopeptidase activity"/>
    <property type="evidence" value="ECO:0007669"/>
    <property type="project" value="UniProtKB-ARBA"/>
</dbReference>
<dbReference type="InterPro" id="IPR001714">
    <property type="entry name" value="Pept_M24_MAP"/>
</dbReference>
<accession>A0A096BYY3</accession>
<dbReference type="PANTHER" id="PTHR46112:SF3">
    <property type="entry name" value="AMINOPEPTIDASE YPDF"/>
    <property type="match status" value="1"/>
</dbReference>
<gene>
    <name evidence="5" type="ORF">HMPREF0872_02435</name>
</gene>
<evidence type="ECO:0000313" key="6">
    <source>
        <dbReference type="Proteomes" id="UP000029628"/>
    </source>
</evidence>
<dbReference type="AlphaFoldDB" id="A0A096BYY3"/>
<dbReference type="PRINTS" id="PR00599">
    <property type="entry name" value="MAPEPTIDASE"/>
</dbReference>
<dbReference type="GO" id="GO:0008235">
    <property type="term" value="F:metalloexopeptidase activity"/>
    <property type="evidence" value="ECO:0007669"/>
    <property type="project" value="UniProtKB-ARBA"/>
</dbReference>
<evidence type="ECO:0000256" key="1">
    <source>
        <dbReference type="ARBA" id="ARBA00022723"/>
    </source>
</evidence>
<dbReference type="Pfam" id="PF00557">
    <property type="entry name" value="Peptidase_M24"/>
    <property type="match status" value="1"/>
</dbReference>
<dbReference type="PANTHER" id="PTHR46112">
    <property type="entry name" value="AMINOPEPTIDASE"/>
    <property type="match status" value="1"/>
</dbReference>
<dbReference type="InterPro" id="IPR036005">
    <property type="entry name" value="Creatinase/aminopeptidase-like"/>
</dbReference>
<proteinExistence type="predicted"/>
<dbReference type="EMBL" id="JRNT01000006">
    <property type="protein sequence ID" value="KGF47967.1"/>
    <property type="molecule type" value="Genomic_DNA"/>
</dbReference>
<dbReference type="RefSeq" id="WP_038151523.1">
    <property type="nucleotide sequence ID" value="NZ_JRNT01000006.1"/>
</dbReference>
<dbReference type="CDD" id="cd01092">
    <property type="entry name" value="APP-like"/>
    <property type="match status" value="1"/>
</dbReference>
<dbReference type="GO" id="GO:0046872">
    <property type="term" value="F:metal ion binding"/>
    <property type="evidence" value="ECO:0007669"/>
    <property type="project" value="UniProtKB-KW"/>
</dbReference>
<reference evidence="5 6" key="1">
    <citation type="submission" date="2014-07" db="EMBL/GenBank/DDBJ databases">
        <authorList>
            <person name="McCorrison J."/>
            <person name="Sanka R."/>
            <person name="Torralba M."/>
            <person name="Gillis M."/>
            <person name="Haft D.H."/>
            <person name="Methe B."/>
            <person name="Sutton G."/>
            <person name="Nelson K.E."/>
        </authorList>
    </citation>
    <scope>NUCLEOTIDE SEQUENCE [LARGE SCALE GENOMIC DNA]</scope>
    <source>
        <strain evidence="5 6">DNF00314</strain>
    </source>
</reference>
<dbReference type="InterPro" id="IPR029149">
    <property type="entry name" value="Creatin/AminoP/Spt16_N"/>
</dbReference>
<dbReference type="Gene3D" id="3.40.350.10">
    <property type="entry name" value="Creatinase/prolidase N-terminal domain"/>
    <property type="match status" value="1"/>
</dbReference>
<dbReference type="eggNOG" id="COG0006">
    <property type="taxonomic scope" value="Bacteria"/>
</dbReference>
<dbReference type="InterPro" id="IPR050659">
    <property type="entry name" value="Peptidase_M24B"/>
</dbReference>
<dbReference type="SUPFAM" id="SSF53092">
    <property type="entry name" value="Creatinase/prolidase N-terminal domain"/>
    <property type="match status" value="1"/>
</dbReference>
<dbReference type="SUPFAM" id="SSF55920">
    <property type="entry name" value="Creatinase/aminopeptidase"/>
    <property type="match status" value="1"/>
</dbReference>
<evidence type="ECO:0000259" key="3">
    <source>
        <dbReference type="Pfam" id="PF00557"/>
    </source>
</evidence>
<comment type="caution">
    <text evidence="5">The sequence shown here is derived from an EMBL/GenBank/DDBJ whole genome shotgun (WGS) entry which is preliminary data.</text>
</comment>
<evidence type="ECO:0000256" key="2">
    <source>
        <dbReference type="ARBA" id="ARBA00022801"/>
    </source>
</evidence>